<comment type="caution">
    <text evidence="3">The sequence shown here is derived from an EMBL/GenBank/DDBJ whole genome shotgun (WGS) entry which is preliminary data.</text>
</comment>
<keyword evidence="4" id="KW-1185">Reference proteome</keyword>
<reference evidence="3 4" key="1">
    <citation type="journal article" date="2010" name="Proc. Natl. Acad. Sci. U.S.A.">
        <title>Insights into evolution of multicellular fungi from the assembled chromosomes of the mushroom Coprinopsis cinerea (Coprinus cinereus).</title>
        <authorList>
            <person name="Stajich J.E."/>
            <person name="Wilke S.K."/>
            <person name="Ahren D."/>
            <person name="Au C.H."/>
            <person name="Birren B.W."/>
            <person name="Borodovsky M."/>
            <person name="Burns C."/>
            <person name="Canback B."/>
            <person name="Casselton L.A."/>
            <person name="Cheng C.K."/>
            <person name="Deng J."/>
            <person name="Dietrich F.S."/>
            <person name="Fargo D.C."/>
            <person name="Farman M.L."/>
            <person name="Gathman A.C."/>
            <person name="Goldberg J."/>
            <person name="Guigo R."/>
            <person name="Hoegger P.J."/>
            <person name="Hooker J.B."/>
            <person name="Huggins A."/>
            <person name="James T.Y."/>
            <person name="Kamada T."/>
            <person name="Kilaru S."/>
            <person name="Kodira C."/>
            <person name="Kues U."/>
            <person name="Kupfer D."/>
            <person name="Kwan H.S."/>
            <person name="Lomsadze A."/>
            <person name="Li W."/>
            <person name="Lilly W.W."/>
            <person name="Ma L.J."/>
            <person name="Mackey A.J."/>
            <person name="Manning G."/>
            <person name="Martin F."/>
            <person name="Muraguchi H."/>
            <person name="Natvig D.O."/>
            <person name="Palmerini H."/>
            <person name="Ramesh M.A."/>
            <person name="Rehmeyer C.J."/>
            <person name="Roe B.A."/>
            <person name="Shenoy N."/>
            <person name="Stanke M."/>
            <person name="Ter-Hovhannisyan V."/>
            <person name="Tunlid A."/>
            <person name="Velagapudi R."/>
            <person name="Vision T.J."/>
            <person name="Zeng Q."/>
            <person name="Zolan M.E."/>
            <person name="Pukkila P.J."/>
        </authorList>
    </citation>
    <scope>NUCLEOTIDE SEQUENCE [LARGE SCALE GENOMIC DNA]</scope>
    <source>
        <strain evidence="4">Okayama-7 / 130 / ATCC MYA-4618 / FGSC 9003</strain>
    </source>
</reference>
<dbReference type="AlphaFoldDB" id="D6RPM7"/>
<proteinExistence type="predicted"/>
<dbReference type="PANTHER" id="PTHR38248:SF2">
    <property type="entry name" value="FUNK1 11"/>
    <property type="match status" value="1"/>
</dbReference>
<feature type="domain" description="Fungal-type protein kinase" evidence="2">
    <location>
        <begin position="148"/>
        <end position="541"/>
    </location>
</feature>
<dbReference type="RefSeq" id="XP_002910496.1">
    <property type="nucleotide sequence ID" value="XM_002910450.1"/>
</dbReference>
<protein>
    <submittedName>
        <fullName evidence="3">Other/FunK1 protein kinase</fullName>
    </submittedName>
</protein>
<feature type="compositionally biased region" description="Basic residues" evidence="1">
    <location>
        <begin position="700"/>
        <end position="710"/>
    </location>
</feature>
<evidence type="ECO:0000256" key="1">
    <source>
        <dbReference type="SAM" id="MobiDB-lite"/>
    </source>
</evidence>
<dbReference type="InterPro" id="IPR040976">
    <property type="entry name" value="Pkinase_fungal"/>
</dbReference>
<dbReference type="Gene3D" id="1.10.510.10">
    <property type="entry name" value="Transferase(Phosphotransferase) domain 1"/>
    <property type="match status" value="1"/>
</dbReference>
<dbReference type="GeneID" id="9379179"/>
<dbReference type="VEuPathDB" id="FungiDB:CC1G_15855"/>
<dbReference type="Proteomes" id="UP000001861">
    <property type="component" value="Unassembled WGS sequence"/>
</dbReference>
<evidence type="ECO:0000259" key="2">
    <source>
        <dbReference type="Pfam" id="PF17667"/>
    </source>
</evidence>
<dbReference type="InParanoid" id="D6RPM7"/>
<dbReference type="EMBL" id="AACS02000009">
    <property type="protein sequence ID" value="EFI27002.1"/>
    <property type="molecule type" value="Genomic_DNA"/>
</dbReference>
<name>D6RPM7_COPC7</name>
<dbReference type="OrthoDB" id="312874at2759"/>
<dbReference type="HOGENOM" id="CLU_011584_0_2_1"/>
<accession>D6RPM7</accession>
<evidence type="ECO:0000313" key="3">
    <source>
        <dbReference type="EMBL" id="EFI27002.1"/>
    </source>
</evidence>
<feature type="compositionally biased region" description="Polar residues" evidence="1">
    <location>
        <begin position="715"/>
        <end position="730"/>
    </location>
</feature>
<gene>
    <name evidence="3" type="ORF">CC1G_15855</name>
</gene>
<keyword evidence="3" id="KW-0418">Kinase</keyword>
<sequence>MGYEPATYHAEKFIQTHLPKDGLSNFDAIVAELEAQKVLAVCSGPVAQPAAAADRSSHTLKSFKGLFRSGYAKPTRVLKALQATWNAVRKAMTKVTQEANTKSYAIRKVDGEDALIETCLTANMDAPLRSTDVVIPFRMATGISSDNQNLPDPLPEFFRVINEDARRRHLYAITIEGADLSLWYLSRSECVKSTPFNMVERTDLLIQAFISLMSATDEKLGYDPLVTLLPDLTYVYELPPDEGRNDSLYYQTVELVSEFHSDDPVGRSARVWKVKQVVSPTDLNRVPETCDRILKDVSLDARMKPEVDIQRQLFADIAAFGKRPDWRSADVLKDMRQEDIGTLMDALDGENFKKYFSCIIASHVGKPYSCPARSQSQSLPFGDGPSPTYVPKRQCFYLYEFICTPLYDIPTLGEAIDVLRQCLTAMRLMYCAGWIHRDISVGNILAIRSGPEAPWEMKLSDLEFARKFLDPEIQKDEKPIGTPFFMACELQAGTPILPDEIPASDYELDSSPESEDWEPSGPILHNFQHEIESMWWIILWLLTARVRGSAWHEFSKHFFRHSNSTWYGRARRMLLTSRDPLDSEETFPKDLPRGLHAKPLSFIRCLHAFKLDLWRSYTLRFSAKGQKDPGSYSWIVGKGASKFFIGIERSREAWAAIRLIVQTEARQVRAPMSKKRKAEVMVAVPNVVSPPPVVEQRKEKQPHRPRKRLRLTAPDSATQHHQRSGPVTRSMTREQRNAGPTTRSMTRRLQQSAPGSSRLTRSSDRRART</sequence>
<dbReference type="InterPro" id="IPR011009">
    <property type="entry name" value="Kinase-like_dom_sf"/>
</dbReference>
<dbReference type="Pfam" id="PF17667">
    <property type="entry name" value="Pkinase_fungal"/>
    <property type="match status" value="1"/>
</dbReference>
<dbReference type="SUPFAM" id="SSF56112">
    <property type="entry name" value="Protein kinase-like (PK-like)"/>
    <property type="match status" value="1"/>
</dbReference>
<keyword evidence="3" id="KW-0808">Transferase</keyword>
<organism evidence="3 4">
    <name type="scientific">Coprinopsis cinerea (strain Okayama-7 / 130 / ATCC MYA-4618 / FGSC 9003)</name>
    <name type="common">Inky cap fungus</name>
    <name type="synonym">Hormographiella aspergillata</name>
    <dbReference type="NCBI Taxonomy" id="240176"/>
    <lineage>
        <taxon>Eukaryota</taxon>
        <taxon>Fungi</taxon>
        <taxon>Dikarya</taxon>
        <taxon>Basidiomycota</taxon>
        <taxon>Agaricomycotina</taxon>
        <taxon>Agaricomycetes</taxon>
        <taxon>Agaricomycetidae</taxon>
        <taxon>Agaricales</taxon>
        <taxon>Agaricineae</taxon>
        <taxon>Psathyrellaceae</taxon>
        <taxon>Coprinopsis</taxon>
    </lineage>
</organism>
<dbReference type="PANTHER" id="PTHR38248">
    <property type="entry name" value="FUNK1 6"/>
    <property type="match status" value="1"/>
</dbReference>
<dbReference type="eggNOG" id="ENOG502RSE5">
    <property type="taxonomic scope" value="Eukaryota"/>
</dbReference>
<feature type="region of interest" description="Disordered" evidence="1">
    <location>
        <begin position="691"/>
        <end position="769"/>
    </location>
</feature>
<dbReference type="GO" id="GO:0016301">
    <property type="term" value="F:kinase activity"/>
    <property type="evidence" value="ECO:0007669"/>
    <property type="project" value="UniProtKB-KW"/>
</dbReference>
<feature type="compositionally biased region" description="Polar residues" evidence="1">
    <location>
        <begin position="738"/>
        <end position="760"/>
    </location>
</feature>
<evidence type="ECO:0000313" key="4">
    <source>
        <dbReference type="Proteomes" id="UP000001861"/>
    </source>
</evidence>
<dbReference type="KEGG" id="cci:CC1G_15855"/>